<proteinExistence type="predicted"/>
<dbReference type="InterPro" id="IPR003715">
    <property type="entry name" value="Poly_export_N"/>
</dbReference>
<dbReference type="Gene3D" id="3.10.560.10">
    <property type="entry name" value="Outer membrane lipoprotein wza domain like"/>
    <property type="match status" value="1"/>
</dbReference>
<feature type="domain" description="Soluble ligand binding" evidence="4">
    <location>
        <begin position="119"/>
        <end position="166"/>
    </location>
</feature>
<evidence type="ECO:0000313" key="5">
    <source>
        <dbReference type="EMBL" id="SFS10954.1"/>
    </source>
</evidence>
<evidence type="ECO:0000256" key="2">
    <source>
        <dbReference type="SAM" id="SignalP"/>
    </source>
</evidence>
<feature type="signal peptide" evidence="2">
    <location>
        <begin position="1"/>
        <end position="19"/>
    </location>
</feature>
<reference evidence="5 6" key="1">
    <citation type="submission" date="2016-10" db="EMBL/GenBank/DDBJ databases">
        <authorList>
            <person name="de Groot N.N."/>
        </authorList>
    </citation>
    <scope>NUCLEOTIDE SEQUENCE [LARGE SCALE GENOMIC DNA]</scope>
    <source>
        <strain evidence="5 6">S5-249</strain>
    </source>
</reference>
<dbReference type="Pfam" id="PF02563">
    <property type="entry name" value="Poly_export"/>
    <property type="match status" value="1"/>
</dbReference>
<accession>A0A1I6M5H1</accession>
<evidence type="ECO:0000256" key="1">
    <source>
        <dbReference type="ARBA" id="ARBA00022729"/>
    </source>
</evidence>
<dbReference type="InterPro" id="IPR019554">
    <property type="entry name" value="Soluble_ligand-bd"/>
</dbReference>
<dbReference type="PANTHER" id="PTHR33619">
    <property type="entry name" value="POLYSACCHARIDE EXPORT PROTEIN GFCE-RELATED"/>
    <property type="match status" value="1"/>
</dbReference>
<name>A0A1I6M5H1_9SPHN</name>
<dbReference type="Pfam" id="PF10531">
    <property type="entry name" value="SLBB"/>
    <property type="match status" value="1"/>
</dbReference>
<evidence type="ECO:0000259" key="4">
    <source>
        <dbReference type="Pfam" id="PF10531"/>
    </source>
</evidence>
<dbReference type="OrthoDB" id="197007at2"/>
<keyword evidence="1 2" id="KW-0732">Signal</keyword>
<dbReference type="PROSITE" id="PS51257">
    <property type="entry name" value="PROKAR_LIPOPROTEIN"/>
    <property type="match status" value="1"/>
</dbReference>
<protein>
    <submittedName>
        <fullName evidence="5">Polysaccharide export outer membrane protein</fullName>
    </submittedName>
</protein>
<dbReference type="Gene3D" id="3.30.1950.10">
    <property type="entry name" value="wza like domain"/>
    <property type="match status" value="1"/>
</dbReference>
<dbReference type="EMBL" id="FOZG01000003">
    <property type="protein sequence ID" value="SFS10954.1"/>
    <property type="molecule type" value="Genomic_DNA"/>
</dbReference>
<feature type="domain" description="Polysaccharide export protein N-terminal" evidence="3">
    <location>
        <begin position="38"/>
        <end position="113"/>
    </location>
</feature>
<dbReference type="PANTHER" id="PTHR33619:SF3">
    <property type="entry name" value="POLYSACCHARIDE EXPORT PROTEIN GFCE-RELATED"/>
    <property type="match status" value="1"/>
</dbReference>
<gene>
    <name evidence="5" type="ORF">SAMN05192580_3496</name>
</gene>
<evidence type="ECO:0000313" key="6">
    <source>
        <dbReference type="Proteomes" id="UP000198824"/>
    </source>
</evidence>
<keyword evidence="6" id="KW-1185">Reference proteome</keyword>
<organism evidence="5 6">
    <name type="scientific">Sphingomonas jatrophae</name>
    <dbReference type="NCBI Taxonomy" id="1166337"/>
    <lineage>
        <taxon>Bacteria</taxon>
        <taxon>Pseudomonadati</taxon>
        <taxon>Pseudomonadota</taxon>
        <taxon>Alphaproteobacteria</taxon>
        <taxon>Sphingomonadales</taxon>
        <taxon>Sphingomonadaceae</taxon>
        <taxon>Sphingomonas</taxon>
    </lineage>
</organism>
<dbReference type="AlphaFoldDB" id="A0A1I6M5H1"/>
<evidence type="ECO:0000259" key="3">
    <source>
        <dbReference type="Pfam" id="PF02563"/>
    </source>
</evidence>
<dbReference type="Proteomes" id="UP000198824">
    <property type="component" value="Unassembled WGS sequence"/>
</dbReference>
<dbReference type="STRING" id="1166337.SAMN05192580_3496"/>
<feature type="chain" id="PRO_5011665294" evidence="2">
    <location>
        <begin position="20"/>
        <end position="192"/>
    </location>
</feature>
<sequence length="192" mass="20381">MRIRSIVLLGLSLGLAACAEKGAGPVISTGDRYVAGPASAAEYKLGVGDRIRMVVYNEAALSGEFSVGANGSVALPLIGEVPAAGRTVTEIAADARARFAEGYLREPKVSAEVIVFRPFFILGEVAAPGNYPYAVGLTALNAIATAKGFTPRANRDVVQIRRQGETTETTYRLTPELMVYPGDTIRIGERFF</sequence>
<dbReference type="InterPro" id="IPR049712">
    <property type="entry name" value="Poly_export"/>
</dbReference>
<dbReference type="GO" id="GO:0015159">
    <property type="term" value="F:polysaccharide transmembrane transporter activity"/>
    <property type="evidence" value="ECO:0007669"/>
    <property type="project" value="InterPro"/>
</dbReference>